<name>A0A2H1L305_9MICO</name>
<dbReference type="AlphaFoldDB" id="A0A2H1L305"/>
<dbReference type="InterPro" id="IPR038404">
    <property type="entry name" value="TRAP_DctP_sf"/>
</dbReference>
<dbReference type="PANTHER" id="PTHR33376">
    <property type="match status" value="1"/>
</dbReference>
<keyword evidence="6" id="KW-1185">Reference proteome</keyword>
<dbReference type="OrthoDB" id="9815946at2"/>
<protein>
    <submittedName>
        <fullName evidence="5">TRAP-type C4-dicarboxylate transport system, substrate-binding protein</fullName>
    </submittedName>
</protein>
<dbReference type="Pfam" id="PF03480">
    <property type="entry name" value="DctP"/>
    <property type="match status" value="1"/>
</dbReference>
<evidence type="ECO:0000256" key="3">
    <source>
        <dbReference type="ARBA" id="ARBA00022729"/>
    </source>
</evidence>
<dbReference type="InterPro" id="IPR018389">
    <property type="entry name" value="DctP_fam"/>
</dbReference>
<dbReference type="Gene3D" id="3.40.190.170">
    <property type="entry name" value="Bacterial extracellular solute-binding protein, family 7"/>
    <property type="match status" value="1"/>
</dbReference>
<accession>A0A2H1L305</accession>
<evidence type="ECO:0000256" key="4">
    <source>
        <dbReference type="SAM" id="SignalP"/>
    </source>
</evidence>
<dbReference type="EMBL" id="FXZM01000003">
    <property type="protein sequence ID" value="SMY11190.1"/>
    <property type="molecule type" value="Genomic_DNA"/>
</dbReference>
<evidence type="ECO:0000256" key="2">
    <source>
        <dbReference type="ARBA" id="ARBA00022448"/>
    </source>
</evidence>
<dbReference type="RefSeq" id="WP_101587919.1">
    <property type="nucleotide sequence ID" value="NZ_FXZM01000003.1"/>
</dbReference>
<evidence type="ECO:0000256" key="1">
    <source>
        <dbReference type="ARBA" id="ARBA00009023"/>
    </source>
</evidence>
<evidence type="ECO:0000313" key="6">
    <source>
        <dbReference type="Proteomes" id="UP000234462"/>
    </source>
</evidence>
<dbReference type="GO" id="GO:0055085">
    <property type="term" value="P:transmembrane transport"/>
    <property type="evidence" value="ECO:0007669"/>
    <property type="project" value="InterPro"/>
</dbReference>
<keyword evidence="2" id="KW-0813">Transport</keyword>
<dbReference type="PANTHER" id="PTHR33376:SF7">
    <property type="entry name" value="C4-DICARBOXYLATE-BINDING PROTEIN DCTB"/>
    <property type="match status" value="1"/>
</dbReference>
<keyword evidence="3 4" id="KW-0732">Signal</keyword>
<feature type="signal peptide" evidence="4">
    <location>
        <begin position="1"/>
        <end position="24"/>
    </location>
</feature>
<comment type="similarity">
    <text evidence="1">Belongs to the bacterial solute-binding protein 7 family.</text>
</comment>
<proteinExistence type="inferred from homology"/>
<dbReference type="NCBIfam" id="NF037995">
    <property type="entry name" value="TRAP_S1"/>
    <property type="match status" value="1"/>
</dbReference>
<dbReference type="Proteomes" id="UP000234462">
    <property type="component" value="Unassembled WGS sequence"/>
</dbReference>
<evidence type="ECO:0000313" key="5">
    <source>
        <dbReference type="EMBL" id="SMY11190.1"/>
    </source>
</evidence>
<organism evidence="5 6">
    <name type="scientific">Brevibacterium jeotgali</name>
    <dbReference type="NCBI Taxonomy" id="1262550"/>
    <lineage>
        <taxon>Bacteria</taxon>
        <taxon>Bacillati</taxon>
        <taxon>Actinomycetota</taxon>
        <taxon>Actinomycetes</taxon>
        <taxon>Micrococcales</taxon>
        <taxon>Brevibacteriaceae</taxon>
        <taxon>Brevibacterium</taxon>
    </lineage>
</organism>
<sequence length="425" mass="45058">MTSARPLPLAAVAVCAALTLSSCAGSAGAGGSSGSGAGEGFDYDADQSAVDQALADLEPVTLTYQPAAASPESIMAPAAYAYQEYIEERSGGKITLELVWGQAIAGYSEVDDALADGRLDLSYSLPIYNPTDYPSFDATASALSALPISPVRGEAIYNAVAGEIGWQSETLLDEYEAKGVTPLTPMVASGGYYPICSAEGNEPDDWQGRQIRVASTSHLNATQELGASPVSMEYVEVFEALQRGTVDCTFAQLLPSAESQLFDVAPHLSYSTDEASMASRAVGAELAGSSFETLPLAYQQIIFDAAQASYAGFVRIVADGNAESVRQVKEADGTIEQIDEETESIISDANTAELDRILDEGLLRDDVDARIDDSTEKWAAAADELGIEDQGDFESLDEWWEEGVLDFAPMGKRVYEETGLAHRPS</sequence>
<gene>
    <name evidence="5" type="ORF">BJEO58_00773</name>
</gene>
<reference evidence="6" key="1">
    <citation type="submission" date="2017-03" db="EMBL/GenBank/DDBJ databases">
        <authorList>
            <person name="Monnet C."/>
        </authorList>
    </citation>
    <scope>NUCLEOTIDE SEQUENCE [LARGE SCALE GENOMIC DNA]</scope>
    <source>
        <strain evidence="6">SJ5-8</strain>
    </source>
</reference>
<feature type="chain" id="PRO_5039148722" evidence="4">
    <location>
        <begin position="25"/>
        <end position="425"/>
    </location>
</feature>
<dbReference type="PROSITE" id="PS51257">
    <property type="entry name" value="PROKAR_LIPOPROTEIN"/>
    <property type="match status" value="1"/>
</dbReference>